<reference evidence="2 3" key="1">
    <citation type="submission" date="2018-05" db="EMBL/GenBank/DDBJ databases">
        <title>Genomic Encyclopedia of Type Strains, Phase IV (KMG-IV): sequencing the most valuable type-strain genomes for metagenomic binning, comparative biology and taxonomic classification.</title>
        <authorList>
            <person name="Goeker M."/>
        </authorList>
    </citation>
    <scope>NUCLEOTIDE SEQUENCE [LARGE SCALE GENOMIC DNA]</scope>
    <source>
        <strain evidence="2 3">DSM 29661</strain>
    </source>
</reference>
<dbReference type="OrthoDB" id="5468457at2"/>
<keyword evidence="2" id="KW-0547">Nucleotide-binding</keyword>
<dbReference type="Gene3D" id="3.40.50.300">
    <property type="entry name" value="P-loop containing nucleotide triphosphate hydrolases"/>
    <property type="match status" value="2"/>
</dbReference>
<name>A0A318KIG1_9NEIS</name>
<dbReference type="SUPFAM" id="SSF52540">
    <property type="entry name" value="P-loop containing nucleoside triphosphate hydrolases"/>
    <property type="match status" value="1"/>
</dbReference>
<evidence type="ECO:0000313" key="2">
    <source>
        <dbReference type="EMBL" id="PXX75257.1"/>
    </source>
</evidence>
<dbReference type="GO" id="GO:0000731">
    <property type="term" value="P:DNA synthesis involved in DNA repair"/>
    <property type="evidence" value="ECO:0007669"/>
    <property type="project" value="TreeGrafter"/>
</dbReference>
<dbReference type="InterPro" id="IPR027417">
    <property type="entry name" value="P-loop_NTPase"/>
</dbReference>
<dbReference type="SMART" id="SM00382">
    <property type="entry name" value="AAA"/>
    <property type="match status" value="1"/>
</dbReference>
<dbReference type="InterPro" id="IPR003593">
    <property type="entry name" value="AAA+_ATPase"/>
</dbReference>
<dbReference type="RefSeq" id="WP_110391877.1">
    <property type="nucleotide sequence ID" value="NZ_QJKI01000026.1"/>
</dbReference>
<gene>
    <name evidence="2" type="ORF">DFR34_12630</name>
</gene>
<dbReference type="Pfam" id="PF13304">
    <property type="entry name" value="AAA_21"/>
    <property type="match status" value="1"/>
</dbReference>
<dbReference type="InterPro" id="IPR003959">
    <property type="entry name" value="ATPase_AAA_core"/>
</dbReference>
<accession>A0A318KIG1</accession>
<dbReference type="PANTHER" id="PTHR32182">
    <property type="entry name" value="DNA REPLICATION AND REPAIR PROTEIN RECF"/>
    <property type="match status" value="1"/>
</dbReference>
<dbReference type="AlphaFoldDB" id="A0A318KIG1"/>
<keyword evidence="2" id="KW-0067">ATP-binding</keyword>
<protein>
    <submittedName>
        <fullName evidence="2">Putative ATP-binding protein involved in virulence</fullName>
    </submittedName>
</protein>
<dbReference type="EMBL" id="QJKI01000026">
    <property type="protein sequence ID" value="PXX75257.1"/>
    <property type="molecule type" value="Genomic_DNA"/>
</dbReference>
<organism evidence="2 3">
    <name type="scientific">Rivihabitans pingtungensis</name>
    <dbReference type="NCBI Taxonomy" id="1054498"/>
    <lineage>
        <taxon>Bacteria</taxon>
        <taxon>Pseudomonadati</taxon>
        <taxon>Pseudomonadota</taxon>
        <taxon>Betaproteobacteria</taxon>
        <taxon>Neisseriales</taxon>
        <taxon>Aquaspirillaceae</taxon>
        <taxon>Rivihabitans</taxon>
    </lineage>
</organism>
<dbReference type="Proteomes" id="UP000247555">
    <property type="component" value="Unassembled WGS sequence"/>
</dbReference>
<sequence>MRIDRIDIDNFCGFVHGEFCFSPGFNLLVGVNGSGKSSLLQALAVGLQPLLRHVAAPAACQPQARVALLESGGRVRHERCYPVRLSLAAELAGAACAWALEMSGPGCAWQDSGEAPDLASWVREARTLPLIACYPADRHWRLPQVSADSAMRQQESRLHGYQDWRDAAADTRGLESWVIGKTLERLEAVAMGEPTAAADELERVNQVIRLAMPGARGLRFDVKYRQLMLDWAQAACAPFDTLSDGQRGMVALLADIARRMCLLNPQLGDAVLSDTPGVVLIDELDLHLHPAWQRRLPGVLKRAFPRVQFIAASHSPQMIGELPFDEIWLMRDNQALGHPEHALGLSSNQVLEQLMDSAPRNPRIDEALREIDQLIDADHIGDAQTRLDTLADEVGQIPEVVGAQSAIDTLRWLEDDPA</sequence>
<dbReference type="InterPro" id="IPR038729">
    <property type="entry name" value="Rad50/SbcC_AAA"/>
</dbReference>
<dbReference type="PANTHER" id="PTHR32182:SF23">
    <property type="entry name" value="ATP BINDING PROTEIN"/>
    <property type="match status" value="1"/>
</dbReference>
<comment type="caution">
    <text evidence="2">The sequence shown here is derived from an EMBL/GenBank/DDBJ whole genome shotgun (WGS) entry which is preliminary data.</text>
</comment>
<keyword evidence="3" id="KW-1185">Reference proteome</keyword>
<proteinExistence type="predicted"/>
<dbReference type="Pfam" id="PF13476">
    <property type="entry name" value="AAA_23"/>
    <property type="match status" value="1"/>
</dbReference>
<evidence type="ECO:0000313" key="3">
    <source>
        <dbReference type="Proteomes" id="UP000247555"/>
    </source>
</evidence>
<dbReference type="GO" id="GO:0016887">
    <property type="term" value="F:ATP hydrolysis activity"/>
    <property type="evidence" value="ECO:0007669"/>
    <property type="project" value="InterPro"/>
</dbReference>
<evidence type="ECO:0000259" key="1">
    <source>
        <dbReference type="SMART" id="SM00382"/>
    </source>
</evidence>
<dbReference type="GO" id="GO:0006302">
    <property type="term" value="P:double-strand break repair"/>
    <property type="evidence" value="ECO:0007669"/>
    <property type="project" value="InterPro"/>
</dbReference>
<dbReference type="GO" id="GO:0005524">
    <property type="term" value="F:ATP binding"/>
    <property type="evidence" value="ECO:0007669"/>
    <property type="project" value="UniProtKB-KW"/>
</dbReference>
<feature type="domain" description="AAA+ ATPase" evidence="1">
    <location>
        <begin position="22"/>
        <end position="334"/>
    </location>
</feature>